<reference evidence="3 4" key="1">
    <citation type="submission" date="2015-10" db="EMBL/GenBank/DDBJ databases">
        <title>Metagenome-Assembled Genomes uncover a global brackish microbiome.</title>
        <authorList>
            <person name="Hugerth L.W."/>
            <person name="Larsson J."/>
            <person name="Alneberg J."/>
            <person name="Lindh M.V."/>
            <person name="Legrand C."/>
            <person name="Pinhassi J."/>
            <person name="Andersson A.F."/>
        </authorList>
    </citation>
    <scope>NUCLEOTIDE SEQUENCE [LARGE SCALE GENOMIC DNA]</scope>
    <source>
        <strain evidence="3">BACL18 MAG-120507-bin52</strain>
    </source>
</reference>
<dbReference type="Proteomes" id="UP000051269">
    <property type="component" value="Unassembled WGS sequence"/>
</dbReference>
<evidence type="ECO:0000313" key="3">
    <source>
        <dbReference type="EMBL" id="KRO59246.1"/>
    </source>
</evidence>
<name>A0A0R2R9E5_9BACT</name>
<gene>
    <name evidence="3" type="ORF">ABR82_07035</name>
</gene>
<dbReference type="SUPFAM" id="SSF143120">
    <property type="entry name" value="YefM-like"/>
    <property type="match status" value="1"/>
</dbReference>
<organism evidence="3 4">
    <name type="scientific">Verrucomicrobia subdivision 6 bacterium BACL9 MAG-120507-bin52</name>
    <dbReference type="NCBI Taxonomy" id="1655590"/>
    <lineage>
        <taxon>Bacteria</taxon>
        <taxon>Pseudomonadati</taxon>
        <taxon>Verrucomicrobiota</taxon>
        <taxon>Verrucomicrobiia</taxon>
        <taxon>Verrucomicrobiales</taxon>
        <taxon>Verrucomicrobia subdivision 6</taxon>
    </lineage>
</organism>
<dbReference type="InterPro" id="IPR036165">
    <property type="entry name" value="YefM-like_sf"/>
</dbReference>
<dbReference type="AlphaFoldDB" id="A0A0R2R9E5"/>
<dbReference type="NCBIfam" id="TIGR01552">
    <property type="entry name" value="phd_fam"/>
    <property type="match status" value="1"/>
</dbReference>
<dbReference type="Gene3D" id="3.40.1620.10">
    <property type="entry name" value="YefM-like domain"/>
    <property type="match status" value="1"/>
</dbReference>
<dbReference type="EMBL" id="LIBO01000395">
    <property type="protein sequence ID" value="KRO59246.1"/>
    <property type="molecule type" value="Genomic_DNA"/>
</dbReference>
<comment type="similarity">
    <text evidence="1 2">Belongs to the phD/YefM antitoxin family.</text>
</comment>
<evidence type="ECO:0000256" key="2">
    <source>
        <dbReference type="RuleBase" id="RU362080"/>
    </source>
</evidence>
<accession>A0A0R2R9E5</accession>
<dbReference type="Pfam" id="PF02604">
    <property type="entry name" value="PhdYeFM_antitox"/>
    <property type="match status" value="1"/>
</dbReference>
<dbReference type="InterPro" id="IPR006442">
    <property type="entry name" value="Antitoxin_Phd/YefM"/>
</dbReference>
<evidence type="ECO:0000313" key="4">
    <source>
        <dbReference type="Proteomes" id="UP000051269"/>
    </source>
</evidence>
<comment type="caution">
    <text evidence="3">The sequence shown here is derived from an EMBL/GenBank/DDBJ whole genome shotgun (WGS) entry which is preliminary data.</text>
</comment>
<comment type="function">
    <text evidence="2">Antitoxin component of a type II toxin-antitoxin (TA) system.</text>
</comment>
<proteinExistence type="inferred from homology"/>
<sequence>MKLVPAYEAKSKFSEYLRAASEGESFVITRNGQRMAELRPCQGPELRRKRGMLREKFAPLGEKFHRPIEDFSVSS</sequence>
<evidence type="ECO:0000256" key="1">
    <source>
        <dbReference type="ARBA" id="ARBA00009981"/>
    </source>
</evidence>
<protein>
    <recommendedName>
        <fullName evidence="2">Antitoxin</fullName>
    </recommendedName>
</protein>